<organism evidence="1 2">
    <name type="scientific">Rhizobium hainanense</name>
    <dbReference type="NCBI Taxonomy" id="52131"/>
    <lineage>
        <taxon>Bacteria</taxon>
        <taxon>Pseudomonadati</taxon>
        <taxon>Pseudomonadota</taxon>
        <taxon>Alphaproteobacteria</taxon>
        <taxon>Hyphomicrobiales</taxon>
        <taxon>Rhizobiaceae</taxon>
        <taxon>Rhizobium/Agrobacterium group</taxon>
        <taxon>Rhizobium</taxon>
    </lineage>
</organism>
<protein>
    <submittedName>
        <fullName evidence="1">4-hydroxybenzoyl-CoA thioesterase</fullName>
    </submittedName>
</protein>
<dbReference type="SUPFAM" id="SSF54637">
    <property type="entry name" value="Thioesterase/thiol ester dehydrase-isomerase"/>
    <property type="match status" value="1"/>
</dbReference>
<dbReference type="OrthoDB" id="7204167at2"/>
<sequence>MAFKTTRPLRFGDCDPSGIAYFPSYLNILVGVLEDYFASIGFPWRKLIDDRRIGVPTVRLDLTFVKPGLQGDDLEFVLSVHGVGRSSLDLEHQVSANGHVLWTARHRVVATSLDTHTSMEWPDDIRAALTSHLETTDAHHPAT</sequence>
<dbReference type="Pfam" id="PF13279">
    <property type="entry name" value="4HBT_2"/>
    <property type="match status" value="1"/>
</dbReference>
<dbReference type="CDD" id="cd00586">
    <property type="entry name" value="4HBT"/>
    <property type="match status" value="1"/>
</dbReference>
<keyword evidence="2" id="KW-1185">Reference proteome</keyword>
<dbReference type="InterPro" id="IPR050563">
    <property type="entry name" value="4-hydroxybenzoyl-CoA_TE"/>
</dbReference>
<dbReference type="Gene3D" id="3.10.129.10">
    <property type="entry name" value="Hotdog Thioesterase"/>
    <property type="match status" value="1"/>
</dbReference>
<dbReference type="GO" id="GO:0047617">
    <property type="term" value="F:fatty acyl-CoA hydrolase activity"/>
    <property type="evidence" value="ECO:0007669"/>
    <property type="project" value="TreeGrafter"/>
</dbReference>
<dbReference type="AlphaFoldDB" id="A0A1C3U7Q2"/>
<dbReference type="STRING" id="52131.GA0061100_101911"/>
<reference evidence="2" key="1">
    <citation type="submission" date="2016-08" db="EMBL/GenBank/DDBJ databases">
        <authorList>
            <person name="Varghese N."/>
            <person name="Submissions Spin"/>
        </authorList>
    </citation>
    <scope>NUCLEOTIDE SEQUENCE [LARGE SCALE GENOMIC DNA]</scope>
    <source>
        <strain evidence="2">CCBAU 57015</strain>
    </source>
</reference>
<gene>
    <name evidence="1" type="ORF">GA0061100_101911</name>
</gene>
<evidence type="ECO:0000313" key="2">
    <source>
        <dbReference type="Proteomes" id="UP000186228"/>
    </source>
</evidence>
<accession>A0A1C3U7Q2</accession>
<dbReference type="Proteomes" id="UP000186228">
    <property type="component" value="Unassembled WGS sequence"/>
</dbReference>
<evidence type="ECO:0000313" key="1">
    <source>
        <dbReference type="EMBL" id="SCB11496.1"/>
    </source>
</evidence>
<dbReference type="PANTHER" id="PTHR31793">
    <property type="entry name" value="4-HYDROXYBENZOYL-COA THIOESTERASE FAMILY MEMBER"/>
    <property type="match status" value="1"/>
</dbReference>
<name>A0A1C3U7Q2_9HYPH</name>
<dbReference type="InterPro" id="IPR029069">
    <property type="entry name" value="HotDog_dom_sf"/>
</dbReference>
<dbReference type="RefSeq" id="WP_075851501.1">
    <property type="nucleotide sequence ID" value="NZ_FMAC01000001.1"/>
</dbReference>
<proteinExistence type="predicted"/>
<dbReference type="PANTHER" id="PTHR31793:SF24">
    <property type="entry name" value="LONG-CHAIN ACYL-COA THIOESTERASE FADM"/>
    <property type="match status" value="1"/>
</dbReference>
<dbReference type="EMBL" id="FMAC01000001">
    <property type="protein sequence ID" value="SCB11496.1"/>
    <property type="molecule type" value="Genomic_DNA"/>
</dbReference>